<evidence type="ECO:0000259" key="12">
    <source>
        <dbReference type="Pfam" id="PF03372"/>
    </source>
</evidence>
<dbReference type="GO" id="GO:0004518">
    <property type="term" value="F:nuclease activity"/>
    <property type="evidence" value="ECO:0007669"/>
    <property type="project" value="InterPro"/>
</dbReference>
<dbReference type="Pfam" id="PF03372">
    <property type="entry name" value="Exo_endo_phos"/>
    <property type="match status" value="1"/>
</dbReference>
<evidence type="ECO:0000256" key="8">
    <source>
        <dbReference type="ARBA" id="ARBA00022842"/>
    </source>
</evidence>
<evidence type="ECO:0000256" key="10">
    <source>
        <dbReference type="PIRSR" id="PIRSR604808-2"/>
    </source>
</evidence>
<dbReference type="Gene3D" id="2.160.20.10">
    <property type="entry name" value="Single-stranded right-handed beta-helix, Pectin lyase-like"/>
    <property type="match status" value="2"/>
</dbReference>
<dbReference type="GO" id="GO:0016787">
    <property type="term" value="F:hydrolase activity"/>
    <property type="evidence" value="ECO:0007669"/>
    <property type="project" value="UniProtKB-KW"/>
</dbReference>
<dbReference type="GO" id="GO:0046872">
    <property type="term" value="F:metal ion binding"/>
    <property type="evidence" value="ECO:0007669"/>
    <property type="project" value="UniProtKB-KW"/>
</dbReference>
<evidence type="ECO:0000256" key="2">
    <source>
        <dbReference type="ARBA" id="ARBA00007092"/>
    </source>
</evidence>
<dbReference type="InterPro" id="IPR036691">
    <property type="entry name" value="Endo/exonu/phosph_ase_sf"/>
</dbReference>
<dbReference type="InterPro" id="IPR012334">
    <property type="entry name" value="Pectin_lyas_fold"/>
</dbReference>
<comment type="caution">
    <text evidence="13">The sequence shown here is derived from an EMBL/GenBank/DDBJ whole genome shotgun (WGS) entry which is preliminary data.</text>
</comment>
<dbReference type="InterPro" id="IPR005135">
    <property type="entry name" value="Endo/exonuclease/phosphatase"/>
</dbReference>
<evidence type="ECO:0000256" key="6">
    <source>
        <dbReference type="ARBA" id="ARBA00022801"/>
    </source>
</evidence>
<feature type="domain" description="Endonuclease/exonuclease/phosphatase" evidence="12">
    <location>
        <begin position="673"/>
        <end position="885"/>
    </location>
</feature>
<name>A0A9P7FP87_9AGAR</name>
<feature type="binding site" evidence="10">
    <location>
        <position position="800"/>
    </location>
    <ligand>
        <name>Mg(2+)</name>
        <dbReference type="ChEBI" id="CHEBI:18420"/>
        <label>1</label>
    </ligand>
</feature>
<feature type="binding site" evidence="10">
    <location>
        <position position="687"/>
    </location>
    <ligand>
        <name>Mg(2+)</name>
        <dbReference type="ChEBI" id="CHEBI:18420"/>
        <label>1</label>
    </ligand>
</feature>
<keyword evidence="9" id="KW-0325">Glycoprotein</keyword>
<keyword evidence="3" id="KW-0964">Secreted</keyword>
<keyword evidence="4 10" id="KW-0479">Metal-binding</keyword>
<proteinExistence type="inferred from homology"/>
<gene>
    <name evidence="13" type="ORF">H0H81_009850</name>
</gene>
<dbReference type="InterPro" id="IPR011050">
    <property type="entry name" value="Pectin_lyase_fold/virulence"/>
</dbReference>
<keyword evidence="10" id="KW-0464">Manganese</keyword>
<evidence type="ECO:0000256" key="11">
    <source>
        <dbReference type="PIRSR" id="PIRSR604808-3"/>
    </source>
</evidence>
<keyword evidence="6" id="KW-0378">Hydrolase</keyword>
<dbReference type="GO" id="GO:0006281">
    <property type="term" value="P:DNA repair"/>
    <property type="evidence" value="ECO:0007669"/>
    <property type="project" value="InterPro"/>
</dbReference>
<dbReference type="PROSITE" id="PS51435">
    <property type="entry name" value="AP_NUCLEASE_F1_4"/>
    <property type="match status" value="1"/>
</dbReference>
<dbReference type="SUPFAM" id="SSF51126">
    <property type="entry name" value="Pectin lyase-like"/>
    <property type="match status" value="2"/>
</dbReference>
<keyword evidence="7" id="KW-0106">Calcium</keyword>
<comment type="cofactor">
    <cofactor evidence="10">
        <name>Mg(2+)</name>
        <dbReference type="ChEBI" id="CHEBI:18420"/>
    </cofactor>
    <cofactor evidence="10">
        <name>Mn(2+)</name>
        <dbReference type="ChEBI" id="CHEBI:29035"/>
    </cofactor>
    <text evidence="10">Probably binds two magnesium or manganese ions per subunit.</text>
</comment>
<organism evidence="13 14">
    <name type="scientific">Sphagnurus paluster</name>
    <dbReference type="NCBI Taxonomy" id="117069"/>
    <lineage>
        <taxon>Eukaryota</taxon>
        <taxon>Fungi</taxon>
        <taxon>Dikarya</taxon>
        <taxon>Basidiomycota</taxon>
        <taxon>Agaricomycotina</taxon>
        <taxon>Agaricomycetes</taxon>
        <taxon>Agaricomycetidae</taxon>
        <taxon>Agaricales</taxon>
        <taxon>Tricholomatineae</taxon>
        <taxon>Lyophyllaceae</taxon>
        <taxon>Sphagnurus</taxon>
    </lineage>
</organism>
<reference evidence="13" key="1">
    <citation type="submission" date="2021-02" db="EMBL/GenBank/DDBJ databases">
        <authorList>
            <person name="Nieuwenhuis M."/>
            <person name="Van De Peppel L.J.J."/>
        </authorList>
    </citation>
    <scope>NUCLEOTIDE SEQUENCE</scope>
    <source>
        <strain evidence="13">D49</strain>
    </source>
</reference>
<dbReference type="PANTHER" id="PTHR42970:SF1">
    <property type="entry name" value="PECTATE LYASE C-RELATED"/>
    <property type="match status" value="1"/>
</dbReference>
<evidence type="ECO:0000256" key="7">
    <source>
        <dbReference type="ARBA" id="ARBA00022837"/>
    </source>
</evidence>
<dbReference type="CDD" id="cd09087">
    <property type="entry name" value="Ape1-like_AP-endo"/>
    <property type="match status" value="1"/>
</dbReference>
<sequence>DAGKDAITIANGSNMIFDHVSVSWGRDETFSINGDVSNVTISDSIIAQGLETHSCGGLIQTDGGVSIIRSLYIDNKTRNPKVKGVNEFVNNVVYNWGGGGGYIAGDSAGQSFANIINNVFISGPSTGAHPFTRGNSNFHAFVSNNYFDSNKNGALDGSILPLTTAAYSGIDFQAKRFNYPTVKTLLSPVDAFNKVKTSAGASKSRDRIDTYLIDVELGSLGKKGATIKDPNVAPMNGPGPIVGGTVPVDTDNDGIPDVFEIAHGTDPKVNDSAKIASNGYAILAATLSSCAALLAFPGAEGFGAQSTGGRGGSVYVVTNLNDSGTGSLRDAVSKSNRIVVFAVGGLITIKSRIVVSSHVTIAGQTAPGEGITVYVDTSGDSGKDAITIANGSNMIFDHISVSWGRDETFSINGDVSNVTISDSIIAQGLETHSCGGLIQTDGGVSIIRSLYIDNKTRNPKVKGVNEFVNNVVYNWGGGGGYIAGDSDGPSYANILNNVFISGPSTSVTAFTRGNANFHAYVSNNYYDSNRNGLLDGSILSQTASSYSNVDFQAKKYDYPTVATLLSPVDAYNKVKASAGASKPRDRVDKYLINTELASLGKVGATISDHNAAPMNGPGPIAGGTAPVDTDGDGIPDAYETAHGTDPKVNDSAKIASNGYANIENYINSLGFKYYVEAEDADILVLTETKVNDEPTDPAIMERYPYRYWSISAKKTYSGTAILSKHKPLSVTKTLPGHPDPSLVKGRILTLEFETCYVVGTYVVNAGMGLKTLDAKKEWNVHFETYIRELDKKKPVIWTGDLNVAPTELDLSNAKRNWNKTAGYTEAETTAFKSVLNPPEDSDAGKFVDVWRQMHPEDRQYTYFSYRFNCREKGLGWRLDMFVLSERIVERVKMVSL</sequence>
<feature type="binding site" evidence="10">
    <location>
        <position position="802"/>
    </location>
    <ligand>
        <name>Mg(2+)</name>
        <dbReference type="ChEBI" id="CHEBI:18420"/>
        <label>1</label>
    </ligand>
</feature>
<dbReference type="InterPro" id="IPR004808">
    <property type="entry name" value="AP_endonuc_1"/>
</dbReference>
<reference evidence="13" key="2">
    <citation type="submission" date="2021-10" db="EMBL/GenBank/DDBJ databases">
        <title>Phylogenomics reveals ancestral predisposition of the termite-cultivated fungus Termitomyces towards a domesticated lifestyle.</title>
        <authorList>
            <person name="Auxier B."/>
            <person name="Grum-Grzhimaylo A."/>
            <person name="Cardenas M.E."/>
            <person name="Lodge J.D."/>
            <person name="Laessoe T."/>
            <person name="Pedersen O."/>
            <person name="Smith M.E."/>
            <person name="Kuyper T.W."/>
            <person name="Franco-Molano E.A."/>
            <person name="Baroni T.J."/>
            <person name="Aanen D.K."/>
        </authorList>
    </citation>
    <scope>NUCLEOTIDE SEQUENCE</scope>
    <source>
        <strain evidence="13">D49</strain>
    </source>
</reference>
<dbReference type="PANTHER" id="PTHR42970">
    <property type="entry name" value="PECTATE LYASE C-RELATED"/>
    <property type="match status" value="1"/>
</dbReference>
<keyword evidence="8 10" id="KW-0460">Magnesium</keyword>
<comment type="similarity">
    <text evidence="2">Belongs to the DNA repair enzymes AP/ExoA family.</text>
</comment>
<feature type="site" description="Transition state stabilizer" evidence="11">
    <location>
        <position position="802"/>
    </location>
</feature>
<comment type="subcellular location">
    <subcellularLocation>
        <location evidence="1">Secreted</location>
    </subcellularLocation>
</comment>
<dbReference type="InterPro" id="IPR052063">
    <property type="entry name" value="Polysaccharide_Lyase_1"/>
</dbReference>
<dbReference type="AlphaFoldDB" id="A0A9P7FP87"/>
<evidence type="ECO:0000256" key="9">
    <source>
        <dbReference type="ARBA" id="ARBA00023180"/>
    </source>
</evidence>
<keyword evidence="14" id="KW-1185">Reference proteome</keyword>
<evidence type="ECO:0000256" key="5">
    <source>
        <dbReference type="ARBA" id="ARBA00022729"/>
    </source>
</evidence>
<accession>A0A9P7FP87</accession>
<evidence type="ECO:0000256" key="3">
    <source>
        <dbReference type="ARBA" id="ARBA00022525"/>
    </source>
</evidence>
<dbReference type="Proteomes" id="UP000717328">
    <property type="component" value="Unassembled WGS sequence"/>
</dbReference>
<dbReference type="SUPFAM" id="SSF56219">
    <property type="entry name" value="DNase I-like"/>
    <property type="match status" value="1"/>
</dbReference>
<feature type="non-terminal residue" evidence="13">
    <location>
        <position position="896"/>
    </location>
</feature>
<dbReference type="OrthoDB" id="302705at2759"/>
<evidence type="ECO:0000313" key="13">
    <source>
        <dbReference type="EMBL" id="KAG5635867.1"/>
    </source>
</evidence>
<evidence type="ECO:0000256" key="1">
    <source>
        <dbReference type="ARBA" id="ARBA00004613"/>
    </source>
</evidence>
<protein>
    <recommendedName>
        <fullName evidence="12">Endonuclease/exonuclease/phosphatase domain-containing protein</fullName>
    </recommendedName>
</protein>
<dbReference type="NCBIfam" id="TIGR00633">
    <property type="entry name" value="xth"/>
    <property type="match status" value="1"/>
</dbReference>
<feature type="site" description="Important for catalytic activity" evidence="11">
    <location>
        <position position="879"/>
    </location>
</feature>
<dbReference type="Gene3D" id="3.60.10.10">
    <property type="entry name" value="Endonuclease/exonuclease/phosphatase"/>
    <property type="match status" value="1"/>
</dbReference>
<evidence type="ECO:0000313" key="14">
    <source>
        <dbReference type="Proteomes" id="UP000717328"/>
    </source>
</evidence>
<evidence type="ECO:0000256" key="4">
    <source>
        <dbReference type="ARBA" id="ARBA00022723"/>
    </source>
</evidence>
<dbReference type="InterPro" id="IPR059100">
    <property type="entry name" value="TSP3_bac"/>
</dbReference>
<dbReference type="EMBL" id="JABCKI010006011">
    <property type="protein sequence ID" value="KAG5635867.1"/>
    <property type="molecule type" value="Genomic_DNA"/>
</dbReference>
<keyword evidence="5" id="KW-0732">Signal</keyword>
<dbReference type="Pfam" id="PF18884">
    <property type="entry name" value="TSP3_bac"/>
    <property type="match status" value="2"/>
</dbReference>